<evidence type="ECO:0000313" key="1">
    <source>
        <dbReference type="EMBL" id="MDX5984648.1"/>
    </source>
</evidence>
<dbReference type="Proteomes" id="UP001279660">
    <property type="component" value="Unassembled WGS sequence"/>
</dbReference>
<dbReference type="RefSeq" id="WP_010403046.1">
    <property type="nucleotide sequence ID" value="NZ_JAWXXV010000001.1"/>
</dbReference>
<gene>
    <name evidence="1" type="ORF">SIL82_10265</name>
</gene>
<comment type="caution">
    <text evidence="1">The sequence shown here is derived from an EMBL/GenBank/DDBJ whole genome shotgun (WGS) entry which is preliminary data.</text>
</comment>
<evidence type="ECO:0000313" key="2">
    <source>
        <dbReference type="Proteomes" id="UP001279660"/>
    </source>
</evidence>
<dbReference type="EMBL" id="JAWXXV010000001">
    <property type="protein sequence ID" value="MDX5984648.1"/>
    <property type="molecule type" value="Genomic_DNA"/>
</dbReference>
<name>A0ABU4PKD0_9SPHN</name>
<protein>
    <submittedName>
        <fullName evidence="1">Uncharacterized protein</fullName>
    </submittedName>
</protein>
<organism evidence="1 2">
    <name type="scientific">Sphingomonas echinoides</name>
    <dbReference type="NCBI Taxonomy" id="59803"/>
    <lineage>
        <taxon>Bacteria</taxon>
        <taxon>Pseudomonadati</taxon>
        <taxon>Pseudomonadota</taxon>
        <taxon>Alphaproteobacteria</taxon>
        <taxon>Sphingomonadales</taxon>
        <taxon>Sphingomonadaceae</taxon>
        <taxon>Sphingomonas</taxon>
    </lineage>
</organism>
<sequence>MTQVWPALTTEIVVGIDSTYNFMNYIDPENPVPLVLSLDQPTTIIFSLKDDLIDAGWMFQDRPFVVGADYSINFSSYSWLENSVGDAPAPKSKFRIVFQCARLGIYEYSLMFVDSHGQKIGLDPKIENGGGQ</sequence>
<proteinExistence type="predicted"/>
<keyword evidence="2" id="KW-1185">Reference proteome</keyword>
<accession>A0ABU4PKD0</accession>
<reference evidence="1 2" key="1">
    <citation type="submission" date="2023-11" db="EMBL/GenBank/DDBJ databases">
        <title>MicrobeMod: A computational toolkit for identifying prokaryotic methylation and restriction-modification with nanopore sequencing.</title>
        <authorList>
            <person name="Crits-Christoph A."/>
            <person name="Kang S.C."/>
            <person name="Lee H."/>
            <person name="Ostrov N."/>
        </authorList>
    </citation>
    <scope>NUCLEOTIDE SEQUENCE [LARGE SCALE GENOMIC DNA]</scope>
    <source>
        <strain evidence="1 2">ATCC 14820</strain>
    </source>
</reference>